<dbReference type="InterPro" id="IPR014710">
    <property type="entry name" value="RmlC-like_jellyroll"/>
</dbReference>
<dbReference type="PANTHER" id="PTHR31189:SF7">
    <property type="entry name" value="OS03G0197300 PROTEIN"/>
    <property type="match status" value="1"/>
</dbReference>
<reference evidence="3 4" key="1">
    <citation type="journal article" date="2024" name="Plant J.">
        <title>Genome sequences and population genomics reveal climatic adaptation and genomic divergence between two closely related sweetgum species.</title>
        <authorList>
            <person name="Xu W.Q."/>
            <person name="Ren C.Q."/>
            <person name="Zhang X.Y."/>
            <person name="Comes H.P."/>
            <person name="Liu X.H."/>
            <person name="Li Y.G."/>
            <person name="Kettle C.J."/>
            <person name="Jalonen R."/>
            <person name="Gaisberger H."/>
            <person name="Ma Y.Z."/>
            <person name="Qiu Y.X."/>
        </authorList>
    </citation>
    <scope>NUCLEOTIDE SEQUENCE [LARGE SCALE GENOMIC DNA]</scope>
    <source>
        <strain evidence="3">Hangzhou</strain>
    </source>
</reference>
<feature type="signal peptide" evidence="1">
    <location>
        <begin position="1"/>
        <end position="22"/>
    </location>
</feature>
<dbReference type="CDD" id="cd02244">
    <property type="entry name" value="cupin_7S_vicilin-like_N"/>
    <property type="match status" value="1"/>
</dbReference>
<evidence type="ECO:0000313" key="3">
    <source>
        <dbReference type="EMBL" id="KAK9265740.1"/>
    </source>
</evidence>
<gene>
    <name evidence="3" type="ORF">L1049_025334</name>
</gene>
<dbReference type="SUPFAM" id="SSF51182">
    <property type="entry name" value="RmlC-like cupins"/>
    <property type="match status" value="1"/>
</dbReference>
<keyword evidence="4" id="KW-1185">Reference proteome</keyword>
<protein>
    <recommendedName>
        <fullName evidence="2">Cupin type-1 domain-containing protein</fullName>
    </recommendedName>
</protein>
<dbReference type="SMART" id="SM00835">
    <property type="entry name" value="Cupin_1"/>
    <property type="match status" value="1"/>
</dbReference>
<evidence type="ECO:0000259" key="2">
    <source>
        <dbReference type="SMART" id="SM00835"/>
    </source>
</evidence>
<evidence type="ECO:0000256" key="1">
    <source>
        <dbReference type="SAM" id="SignalP"/>
    </source>
</evidence>
<organism evidence="3 4">
    <name type="scientific">Liquidambar formosana</name>
    <name type="common">Formosan gum</name>
    <dbReference type="NCBI Taxonomy" id="63359"/>
    <lineage>
        <taxon>Eukaryota</taxon>
        <taxon>Viridiplantae</taxon>
        <taxon>Streptophyta</taxon>
        <taxon>Embryophyta</taxon>
        <taxon>Tracheophyta</taxon>
        <taxon>Spermatophyta</taxon>
        <taxon>Magnoliopsida</taxon>
        <taxon>eudicotyledons</taxon>
        <taxon>Gunneridae</taxon>
        <taxon>Pentapetalae</taxon>
        <taxon>Saxifragales</taxon>
        <taxon>Altingiaceae</taxon>
        <taxon>Liquidambar</taxon>
    </lineage>
</organism>
<sequence length="214" mass="23861">MVSPFPFLIFSLLCFSVHVVIALNEDAWGGLRLLVRKDQRRTLVSTEYGEVSAVEVSDEIRGPYHLEFITLEPNALFLPVILHADMVFYVHTGSGRLSWTQGEEMVRVRLQRGDVYRLQPGAAFFVQSNLDTQREKLRITAIFASSSDDLHEPSIGAYSSINDLIRGFDKKVLQAAFKAPEEVIEAYNKCNITSNCALGAKEKTNLVGVGSSIH</sequence>
<dbReference type="EMBL" id="JBBPBK010000327">
    <property type="protein sequence ID" value="KAK9265740.1"/>
    <property type="molecule type" value="Genomic_DNA"/>
</dbReference>
<dbReference type="Proteomes" id="UP001415857">
    <property type="component" value="Unassembled WGS sequence"/>
</dbReference>
<name>A0AAP0R1Y2_LIQFO</name>
<dbReference type="InterPro" id="IPR006045">
    <property type="entry name" value="Cupin_1"/>
</dbReference>
<feature type="domain" description="Cupin type-1" evidence="2">
    <location>
        <begin position="32"/>
        <end position="185"/>
    </location>
</feature>
<evidence type="ECO:0000313" key="4">
    <source>
        <dbReference type="Proteomes" id="UP001415857"/>
    </source>
</evidence>
<feature type="chain" id="PRO_5042965199" description="Cupin type-1 domain-containing protein" evidence="1">
    <location>
        <begin position="23"/>
        <end position="214"/>
    </location>
</feature>
<dbReference type="Pfam" id="PF00190">
    <property type="entry name" value="Cupin_1"/>
    <property type="match status" value="1"/>
</dbReference>
<dbReference type="AlphaFoldDB" id="A0AAP0R1Y2"/>
<dbReference type="PANTHER" id="PTHR31189">
    <property type="entry name" value="OS03G0336100 PROTEIN-RELATED"/>
    <property type="match status" value="1"/>
</dbReference>
<proteinExistence type="predicted"/>
<dbReference type="InterPro" id="IPR050253">
    <property type="entry name" value="Seed_Storage-Functional"/>
</dbReference>
<comment type="caution">
    <text evidence="3">The sequence shown here is derived from an EMBL/GenBank/DDBJ whole genome shotgun (WGS) entry which is preliminary data.</text>
</comment>
<dbReference type="Gene3D" id="2.60.120.10">
    <property type="entry name" value="Jelly Rolls"/>
    <property type="match status" value="1"/>
</dbReference>
<keyword evidence="1" id="KW-0732">Signal</keyword>
<dbReference type="InterPro" id="IPR011051">
    <property type="entry name" value="RmlC_Cupin_sf"/>
</dbReference>
<accession>A0AAP0R1Y2</accession>